<organism evidence="1 2">
    <name type="scientific">Blastomonas aquatica</name>
    <dbReference type="NCBI Taxonomy" id="1510276"/>
    <lineage>
        <taxon>Bacteria</taxon>
        <taxon>Pseudomonadati</taxon>
        <taxon>Pseudomonadota</taxon>
        <taxon>Alphaproteobacteria</taxon>
        <taxon>Sphingomonadales</taxon>
        <taxon>Sphingomonadaceae</taxon>
        <taxon>Blastomonas</taxon>
    </lineage>
</organism>
<dbReference type="GO" id="GO:0008168">
    <property type="term" value="F:methyltransferase activity"/>
    <property type="evidence" value="ECO:0007669"/>
    <property type="project" value="UniProtKB-KW"/>
</dbReference>
<keyword evidence="1" id="KW-0489">Methyltransferase</keyword>
<dbReference type="InterPro" id="IPR010342">
    <property type="entry name" value="DUF938"/>
</dbReference>
<name>A0ABQ1JBV4_9SPHN</name>
<accession>A0ABQ1JBV4</accession>
<dbReference type="InterPro" id="IPR029063">
    <property type="entry name" value="SAM-dependent_MTases_sf"/>
</dbReference>
<dbReference type="RefSeq" id="WP_188514242.1">
    <property type="nucleotide sequence ID" value="NZ_BMGD01000003.1"/>
</dbReference>
<keyword evidence="2" id="KW-1185">Reference proteome</keyword>
<sequence>MTEPHPHPRPWLIDEAGAEARRHAPATLRNRDAISDVLREHLPTTGNVLEIASGSGEHIVHFARAFPQLVWQPSDCEPAALASIAAWAAQMGASNVRPPLLLDAAQSVWPIESADAIICINMVHISPWDATLGLFKGCTQALAEEAPIILYGPYLEEGVETAASNLAFDESLKARNPAWGLRHLDDMDRVASDHGFARTSRHAMPANNLTLVYRKR</sequence>
<evidence type="ECO:0000313" key="2">
    <source>
        <dbReference type="Proteomes" id="UP000614261"/>
    </source>
</evidence>
<evidence type="ECO:0000313" key="1">
    <source>
        <dbReference type="EMBL" id="GGB64640.1"/>
    </source>
</evidence>
<dbReference type="PANTHER" id="PTHR20974:SF0">
    <property type="entry name" value="UPF0585 PROTEIN CG18661"/>
    <property type="match status" value="1"/>
</dbReference>
<dbReference type="SUPFAM" id="SSF53335">
    <property type="entry name" value="S-adenosyl-L-methionine-dependent methyltransferases"/>
    <property type="match status" value="1"/>
</dbReference>
<dbReference type="PANTHER" id="PTHR20974">
    <property type="entry name" value="UPF0585 PROTEIN CG18661"/>
    <property type="match status" value="1"/>
</dbReference>
<comment type="caution">
    <text evidence="1">The sequence shown here is derived from an EMBL/GenBank/DDBJ whole genome shotgun (WGS) entry which is preliminary data.</text>
</comment>
<dbReference type="EMBL" id="BMGD01000003">
    <property type="protein sequence ID" value="GGB64640.1"/>
    <property type="molecule type" value="Genomic_DNA"/>
</dbReference>
<gene>
    <name evidence="1" type="ORF">GCM10010833_19740</name>
</gene>
<dbReference type="GO" id="GO:0032259">
    <property type="term" value="P:methylation"/>
    <property type="evidence" value="ECO:0007669"/>
    <property type="project" value="UniProtKB-KW"/>
</dbReference>
<proteinExistence type="predicted"/>
<keyword evidence="1" id="KW-0808">Transferase</keyword>
<reference evidence="2" key="1">
    <citation type="journal article" date="2019" name="Int. J. Syst. Evol. Microbiol.">
        <title>The Global Catalogue of Microorganisms (GCM) 10K type strain sequencing project: providing services to taxonomists for standard genome sequencing and annotation.</title>
        <authorList>
            <consortium name="The Broad Institute Genomics Platform"/>
            <consortium name="The Broad Institute Genome Sequencing Center for Infectious Disease"/>
            <person name="Wu L."/>
            <person name="Ma J."/>
        </authorList>
    </citation>
    <scope>NUCLEOTIDE SEQUENCE [LARGE SCALE GENOMIC DNA]</scope>
    <source>
        <strain evidence="2">CGMCC 1.12851</strain>
    </source>
</reference>
<dbReference type="Proteomes" id="UP000614261">
    <property type="component" value="Unassembled WGS sequence"/>
</dbReference>
<dbReference type="Pfam" id="PF06080">
    <property type="entry name" value="DUF938"/>
    <property type="match status" value="1"/>
</dbReference>
<dbReference type="Gene3D" id="3.40.50.150">
    <property type="entry name" value="Vaccinia Virus protein VP39"/>
    <property type="match status" value="1"/>
</dbReference>
<protein>
    <submittedName>
        <fullName evidence="1">SAM-dependent methyltransferase</fullName>
    </submittedName>
</protein>